<dbReference type="EMBL" id="LLZS01000007">
    <property type="protein sequence ID" value="KUR71467.1"/>
    <property type="molecule type" value="Genomic_DNA"/>
</dbReference>
<dbReference type="PRINTS" id="PR00313">
    <property type="entry name" value="CABNDNGRPT"/>
</dbReference>
<evidence type="ECO:0000256" key="5">
    <source>
        <dbReference type="ARBA" id="ARBA00022737"/>
    </source>
</evidence>
<gene>
    <name evidence="8" type="ORF">AQZ52_12600</name>
</gene>
<dbReference type="STRING" id="1117702.AQZ52_12600"/>
<evidence type="ECO:0000313" key="8">
    <source>
        <dbReference type="EMBL" id="KUR71467.1"/>
    </source>
</evidence>
<keyword evidence="4" id="KW-0800">Toxin</keyword>
<comment type="subcellular location">
    <subcellularLocation>
        <location evidence="1">Membrane</location>
    </subcellularLocation>
    <subcellularLocation>
        <location evidence="2">Secreted</location>
    </subcellularLocation>
</comment>
<dbReference type="GO" id="GO:0090729">
    <property type="term" value="F:toxin activity"/>
    <property type="evidence" value="ECO:0007669"/>
    <property type="project" value="UniProtKB-KW"/>
</dbReference>
<protein>
    <recommendedName>
        <fullName evidence="10">Calcium-binding protein</fullName>
    </recommendedName>
</protein>
<dbReference type="OrthoDB" id="7482882at2"/>
<dbReference type="GO" id="GO:0005576">
    <property type="term" value="C:extracellular region"/>
    <property type="evidence" value="ECO:0007669"/>
    <property type="project" value="UniProtKB-SubCell"/>
</dbReference>
<keyword evidence="6" id="KW-0843">Virulence</keyword>
<evidence type="ECO:0000256" key="3">
    <source>
        <dbReference type="ARBA" id="ARBA00022525"/>
    </source>
</evidence>
<dbReference type="SUPFAM" id="SSF51120">
    <property type="entry name" value="beta-Roll"/>
    <property type="match status" value="3"/>
</dbReference>
<sequence length="383" mass="39413">MPTTIKGTIKNDTLSGTAGSDLIYGLDGRDILIGLAGDDLLDGGAGIDRMEGGEGDDTYVADNQLDKAVELDGEGTDLVLAATLLYKLPDAVENLTFTSRGAHLGLGNALANVITGSVDADRLFGKGGDDTLIGGAGKDYLSGDNGNDLLQGGSGKDILRGGAGNDVLDGGLGADQMYGGRGNDVFIFDNLRDLAYDVAGGGIDEVRSSVDAALSPFIENLTLVGPYSADGTGNALNNTITGNDQHNVLSGGDGADVLDGGKGNDVLSGGAGADRFVFSSVPNRLTNVDLITDFLRAEGDKFQLSNAVFTDFDGLGRISRDAFLAAPGATRAVEDGQFLIYNTKTGALYYDAEGPSGRGPIQIAQLGHGDHPEVVWTDFLIIA</sequence>
<dbReference type="PRINTS" id="PR01488">
    <property type="entry name" value="RTXTOXINA"/>
</dbReference>
<keyword evidence="9" id="KW-1185">Reference proteome</keyword>
<evidence type="ECO:0000256" key="4">
    <source>
        <dbReference type="ARBA" id="ARBA00022656"/>
    </source>
</evidence>
<accession>A0A124JUQ2</accession>
<dbReference type="PROSITE" id="PS00330">
    <property type="entry name" value="HEMOLYSIN_CALCIUM"/>
    <property type="match status" value="4"/>
</dbReference>
<dbReference type="Gene3D" id="2.150.10.10">
    <property type="entry name" value="Serralysin-like metalloprotease, C-terminal"/>
    <property type="match status" value="3"/>
</dbReference>
<reference evidence="8 9" key="1">
    <citation type="submission" date="2015-10" db="EMBL/GenBank/DDBJ databases">
        <title>Draft genome sequence of Novosphingobium fuchskuhlense DSM 25065 isolated from a surface water sample of the southwest basin of Lake Grosse Fuchskuhle.</title>
        <authorList>
            <person name="Ruckert C."/>
            <person name="Winkler A."/>
            <person name="Glaeser J."/>
            <person name="Grossart H.-P."/>
            <person name="Kalinowski J."/>
            <person name="Glaeser S."/>
        </authorList>
    </citation>
    <scope>NUCLEOTIDE SEQUENCE [LARGE SCALE GENOMIC DNA]</scope>
    <source>
        <strain evidence="8 9">FNE08-7</strain>
    </source>
</reference>
<evidence type="ECO:0000256" key="2">
    <source>
        <dbReference type="ARBA" id="ARBA00004613"/>
    </source>
</evidence>
<keyword evidence="3" id="KW-0964">Secreted</keyword>
<dbReference type="PANTHER" id="PTHR38340">
    <property type="entry name" value="S-LAYER PROTEIN"/>
    <property type="match status" value="1"/>
</dbReference>
<comment type="caution">
    <text evidence="8">The sequence shown here is derived from an EMBL/GenBank/DDBJ whole genome shotgun (WGS) entry which is preliminary data.</text>
</comment>
<evidence type="ECO:0008006" key="10">
    <source>
        <dbReference type="Google" id="ProtNLM"/>
    </source>
</evidence>
<evidence type="ECO:0000313" key="9">
    <source>
        <dbReference type="Proteomes" id="UP000058012"/>
    </source>
</evidence>
<evidence type="ECO:0000256" key="1">
    <source>
        <dbReference type="ARBA" id="ARBA00004370"/>
    </source>
</evidence>
<dbReference type="PANTHER" id="PTHR38340:SF1">
    <property type="entry name" value="S-LAYER PROTEIN"/>
    <property type="match status" value="1"/>
</dbReference>
<name>A0A124JUQ2_9SPHN</name>
<dbReference type="InterPro" id="IPR001343">
    <property type="entry name" value="Hemolysn_Ca-bd"/>
</dbReference>
<evidence type="ECO:0000256" key="6">
    <source>
        <dbReference type="ARBA" id="ARBA00023026"/>
    </source>
</evidence>
<dbReference type="Pfam" id="PF00353">
    <property type="entry name" value="HemolysinCabind"/>
    <property type="match status" value="4"/>
</dbReference>
<dbReference type="GO" id="GO:0016020">
    <property type="term" value="C:membrane"/>
    <property type="evidence" value="ECO:0007669"/>
    <property type="project" value="UniProtKB-SubCell"/>
</dbReference>
<proteinExistence type="predicted"/>
<dbReference type="InterPro" id="IPR018511">
    <property type="entry name" value="Hemolysin-typ_Ca-bd_CS"/>
</dbReference>
<dbReference type="RefSeq" id="WP_067911242.1">
    <property type="nucleotide sequence ID" value="NZ_KQ954245.1"/>
</dbReference>
<dbReference type="GO" id="GO:0005509">
    <property type="term" value="F:calcium ion binding"/>
    <property type="evidence" value="ECO:0007669"/>
    <property type="project" value="InterPro"/>
</dbReference>
<dbReference type="Proteomes" id="UP000058012">
    <property type="component" value="Unassembled WGS sequence"/>
</dbReference>
<dbReference type="InterPro" id="IPR050557">
    <property type="entry name" value="RTX_toxin/Mannuronan_C5-epim"/>
</dbReference>
<keyword evidence="5" id="KW-0677">Repeat</keyword>
<dbReference type="AlphaFoldDB" id="A0A124JUQ2"/>
<dbReference type="InterPro" id="IPR003995">
    <property type="entry name" value="RTX_toxin_determinant-A"/>
</dbReference>
<dbReference type="InterPro" id="IPR011049">
    <property type="entry name" value="Serralysin-like_metalloprot_C"/>
</dbReference>
<evidence type="ECO:0000256" key="7">
    <source>
        <dbReference type="ARBA" id="ARBA00023136"/>
    </source>
</evidence>
<organism evidence="8 9">
    <name type="scientific">Novosphingobium fuchskuhlense</name>
    <dbReference type="NCBI Taxonomy" id="1117702"/>
    <lineage>
        <taxon>Bacteria</taxon>
        <taxon>Pseudomonadati</taxon>
        <taxon>Pseudomonadota</taxon>
        <taxon>Alphaproteobacteria</taxon>
        <taxon>Sphingomonadales</taxon>
        <taxon>Sphingomonadaceae</taxon>
        <taxon>Novosphingobium</taxon>
    </lineage>
</organism>
<keyword evidence="7" id="KW-0472">Membrane</keyword>